<dbReference type="Proteomes" id="UP000324222">
    <property type="component" value="Unassembled WGS sequence"/>
</dbReference>
<accession>A0A5B7JAE2</accession>
<gene>
    <name evidence="2" type="ORF">E2C01_086470</name>
</gene>
<proteinExistence type="predicted"/>
<dbReference type="AlphaFoldDB" id="A0A5B7JAE2"/>
<organism evidence="2 3">
    <name type="scientific">Portunus trituberculatus</name>
    <name type="common">Swimming crab</name>
    <name type="synonym">Neptunus trituberculatus</name>
    <dbReference type="NCBI Taxonomy" id="210409"/>
    <lineage>
        <taxon>Eukaryota</taxon>
        <taxon>Metazoa</taxon>
        <taxon>Ecdysozoa</taxon>
        <taxon>Arthropoda</taxon>
        <taxon>Crustacea</taxon>
        <taxon>Multicrustacea</taxon>
        <taxon>Malacostraca</taxon>
        <taxon>Eumalacostraca</taxon>
        <taxon>Eucarida</taxon>
        <taxon>Decapoda</taxon>
        <taxon>Pleocyemata</taxon>
        <taxon>Brachyura</taxon>
        <taxon>Eubrachyura</taxon>
        <taxon>Portunoidea</taxon>
        <taxon>Portunidae</taxon>
        <taxon>Portuninae</taxon>
        <taxon>Portunus</taxon>
    </lineage>
</organism>
<reference evidence="2 3" key="1">
    <citation type="submission" date="2019-05" db="EMBL/GenBank/DDBJ databases">
        <title>Another draft genome of Portunus trituberculatus and its Hox gene families provides insights of decapod evolution.</title>
        <authorList>
            <person name="Jeong J.-H."/>
            <person name="Song I."/>
            <person name="Kim S."/>
            <person name="Choi T."/>
            <person name="Kim D."/>
            <person name="Ryu S."/>
            <person name="Kim W."/>
        </authorList>
    </citation>
    <scope>NUCLEOTIDE SEQUENCE [LARGE SCALE GENOMIC DNA]</scope>
    <source>
        <tissue evidence="2">Muscle</tissue>
    </source>
</reference>
<name>A0A5B7JAE2_PORTR</name>
<evidence type="ECO:0000313" key="3">
    <source>
        <dbReference type="Proteomes" id="UP000324222"/>
    </source>
</evidence>
<evidence type="ECO:0000313" key="2">
    <source>
        <dbReference type="EMBL" id="MPC91433.1"/>
    </source>
</evidence>
<protein>
    <submittedName>
        <fullName evidence="2">Uncharacterized protein</fullName>
    </submittedName>
</protein>
<dbReference type="EMBL" id="VSRR010087759">
    <property type="protein sequence ID" value="MPC91433.1"/>
    <property type="molecule type" value="Genomic_DNA"/>
</dbReference>
<feature type="region of interest" description="Disordered" evidence="1">
    <location>
        <begin position="1"/>
        <end position="37"/>
    </location>
</feature>
<comment type="caution">
    <text evidence="2">The sequence shown here is derived from an EMBL/GenBank/DDBJ whole genome shotgun (WGS) entry which is preliminary data.</text>
</comment>
<keyword evidence="3" id="KW-1185">Reference proteome</keyword>
<evidence type="ECO:0000256" key="1">
    <source>
        <dbReference type="SAM" id="MobiDB-lite"/>
    </source>
</evidence>
<sequence>MDVEELRRSQRRHRKARPERPTDIPLMSVSGSQDSDDDDEFYIANELKIKACSLEKVFHDLKCGICTRKCDRVLSANIFTHTLHMQSHCGLLSYCKLAIRLSSQLI</sequence>